<dbReference type="Proteomes" id="UP000474777">
    <property type="component" value="Unassembled WGS sequence"/>
</dbReference>
<organism evidence="2 3">
    <name type="scientific">Pontibacter burrus</name>
    <dbReference type="NCBI Taxonomy" id="2704466"/>
    <lineage>
        <taxon>Bacteria</taxon>
        <taxon>Pseudomonadati</taxon>
        <taxon>Bacteroidota</taxon>
        <taxon>Cytophagia</taxon>
        <taxon>Cytophagales</taxon>
        <taxon>Hymenobacteraceae</taxon>
        <taxon>Pontibacter</taxon>
    </lineage>
</organism>
<evidence type="ECO:0000313" key="3">
    <source>
        <dbReference type="Proteomes" id="UP000474777"/>
    </source>
</evidence>
<gene>
    <name evidence="2" type="ORF">GXP69_18310</name>
</gene>
<reference evidence="2 3" key="1">
    <citation type="submission" date="2020-02" db="EMBL/GenBank/DDBJ databases">
        <authorList>
            <person name="Kim M.K."/>
        </authorList>
    </citation>
    <scope>NUCLEOTIDE SEQUENCE [LARGE SCALE GENOMIC DNA]</scope>
    <source>
        <strain evidence="2 3">BT327</strain>
    </source>
</reference>
<keyword evidence="1" id="KW-0812">Transmembrane</keyword>
<name>A0A6B3M1E6_9BACT</name>
<dbReference type="EMBL" id="JAAGWD010000011">
    <property type="protein sequence ID" value="NEM99658.1"/>
    <property type="molecule type" value="Genomic_DNA"/>
</dbReference>
<keyword evidence="1" id="KW-1133">Transmembrane helix</keyword>
<keyword evidence="1" id="KW-0472">Membrane</keyword>
<comment type="caution">
    <text evidence="2">The sequence shown here is derived from an EMBL/GenBank/DDBJ whole genome shotgun (WGS) entry which is preliminary data.</text>
</comment>
<protein>
    <submittedName>
        <fullName evidence="2">Uncharacterized protein</fullName>
    </submittedName>
</protein>
<keyword evidence="3" id="KW-1185">Reference proteome</keyword>
<evidence type="ECO:0000313" key="2">
    <source>
        <dbReference type="EMBL" id="NEM99658.1"/>
    </source>
</evidence>
<dbReference type="AlphaFoldDB" id="A0A6B3M1E6"/>
<feature type="transmembrane region" description="Helical" evidence="1">
    <location>
        <begin position="50"/>
        <end position="68"/>
    </location>
</feature>
<evidence type="ECO:0000256" key="1">
    <source>
        <dbReference type="SAM" id="Phobius"/>
    </source>
</evidence>
<feature type="transmembrane region" description="Helical" evidence="1">
    <location>
        <begin position="21"/>
        <end position="38"/>
    </location>
</feature>
<dbReference type="RefSeq" id="WP_163916973.1">
    <property type="nucleotide sequence ID" value="NZ_JAAGWD010000011.1"/>
</dbReference>
<accession>A0A6B3M1E6</accession>
<proteinExistence type="predicted"/>
<sequence length="75" mass="8853">MENKPSFWEIYKKDAFSNRRAMPLLLLVGFWLVLVFTLSEFDIMQMPKWLIGSVPLLLAELAYIYSCFRKYKAAV</sequence>